<feature type="transmembrane region" description="Helical" evidence="9">
    <location>
        <begin position="50"/>
        <end position="67"/>
    </location>
</feature>
<evidence type="ECO:0000256" key="7">
    <source>
        <dbReference type="ARBA" id="ARBA00023136"/>
    </source>
</evidence>
<keyword evidence="6 9" id="KW-1133">Transmembrane helix</keyword>
<feature type="transmembrane region" description="Helical" evidence="9">
    <location>
        <begin position="149"/>
        <end position="171"/>
    </location>
</feature>
<feature type="domain" description="Tripartite ATP-independent periplasmic transporters DctQ component" evidence="10">
    <location>
        <begin position="29"/>
        <end position="175"/>
    </location>
</feature>
<evidence type="ECO:0000256" key="4">
    <source>
        <dbReference type="ARBA" id="ARBA00022519"/>
    </source>
</evidence>
<reference evidence="11 12" key="1">
    <citation type="submission" date="2019-03" db="EMBL/GenBank/DDBJ databases">
        <authorList>
            <person name="Sebastian G."/>
            <person name="Baumann P."/>
            <person name="Ruckert C."/>
            <person name="Kalinowski J."/>
            <person name="Nebel B."/>
            <person name="Takors R."/>
            <person name="Blombach B."/>
        </authorList>
    </citation>
    <scope>NUCLEOTIDE SEQUENCE [LARGE SCALE GENOMIC DNA]</scope>
    <source>
        <strain evidence="11 12">DSM 1084</strain>
    </source>
</reference>
<dbReference type="Pfam" id="PF04290">
    <property type="entry name" value="DctQ"/>
    <property type="match status" value="1"/>
</dbReference>
<comment type="similarity">
    <text evidence="8 9">Belongs to the TRAP transporter small permease family.</text>
</comment>
<keyword evidence="5 9" id="KW-0812">Transmembrane</keyword>
<feature type="transmembrane region" description="Helical" evidence="9">
    <location>
        <begin position="20"/>
        <end position="38"/>
    </location>
</feature>
<evidence type="ECO:0000259" key="10">
    <source>
        <dbReference type="Pfam" id="PF04290"/>
    </source>
</evidence>
<keyword evidence="3" id="KW-1003">Cell membrane</keyword>
<dbReference type="RefSeq" id="WP_243721595.1">
    <property type="nucleotide sequence ID" value="NZ_CP037867.1"/>
</dbReference>
<accession>A0A4P6WYG6</accession>
<comment type="function">
    <text evidence="9">Part of the tripartite ATP-independent periplasmic (TRAP) transport system.</text>
</comment>
<keyword evidence="7 9" id="KW-0472">Membrane</keyword>
<dbReference type="KEGG" id="hpse:HPF_15780"/>
<evidence type="ECO:0000256" key="6">
    <source>
        <dbReference type="ARBA" id="ARBA00022989"/>
    </source>
</evidence>
<evidence type="ECO:0000256" key="8">
    <source>
        <dbReference type="ARBA" id="ARBA00038436"/>
    </source>
</evidence>
<dbReference type="PANTHER" id="PTHR35011">
    <property type="entry name" value="2,3-DIKETO-L-GULONATE TRAP TRANSPORTER SMALL PERMEASE PROTEIN YIAM"/>
    <property type="match status" value="1"/>
</dbReference>
<evidence type="ECO:0000313" key="11">
    <source>
        <dbReference type="EMBL" id="QBM29152.1"/>
    </source>
</evidence>
<dbReference type="GO" id="GO:0005886">
    <property type="term" value="C:plasma membrane"/>
    <property type="evidence" value="ECO:0007669"/>
    <property type="project" value="UniProtKB-SubCell"/>
</dbReference>
<proteinExistence type="inferred from homology"/>
<feature type="transmembrane region" description="Helical" evidence="9">
    <location>
        <begin position="92"/>
        <end position="113"/>
    </location>
</feature>
<dbReference type="InterPro" id="IPR055348">
    <property type="entry name" value="DctQ"/>
</dbReference>
<keyword evidence="12" id="KW-1185">Reference proteome</keyword>
<evidence type="ECO:0000256" key="2">
    <source>
        <dbReference type="ARBA" id="ARBA00022448"/>
    </source>
</evidence>
<evidence type="ECO:0000313" key="12">
    <source>
        <dbReference type="Proteomes" id="UP000293912"/>
    </source>
</evidence>
<gene>
    <name evidence="11" type="primary">siaT8</name>
    <name evidence="11" type="ORF">HPF_15780</name>
</gene>
<keyword evidence="4 9" id="KW-0997">Cell inner membrane</keyword>
<evidence type="ECO:0000256" key="5">
    <source>
        <dbReference type="ARBA" id="ARBA00022692"/>
    </source>
</evidence>
<evidence type="ECO:0000256" key="1">
    <source>
        <dbReference type="ARBA" id="ARBA00004429"/>
    </source>
</evidence>
<evidence type="ECO:0000256" key="9">
    <source>
        <dbReference type="RuleBase" id="RU369079"/>
    </source>
</evidence>
<dbReference type="GO" id="GO:0022857">
    <property type="term" value="F:transmembrane transporter activity"/>
    <property type="evidence" value="ECO:0007669"/>
    <property type="project" value="UniProtKB-UniRule"/>
</dbReference>
<sequence>MLKIITGLSDSIAQAERSVLRLIALALPLMVLANVAGRAMRNPIYWMDELSILLMVWLAMIGMSLTLKTRDAVAVTMLVDAVPPLLAKAMKILIDLLVLLFGIALLVLCYRWFDPMTLMRLGFDTREFSGETFNFMYQDTTATLGVAKFWFWLVVPLVAVTISVHALSNLLRTVATPVTARIPSGLPVTPTGDGGAKP</sequence>
<dbReference type="EMBL" id="CP037867">
    <property type="protein sequence ID" value="QBM29152.1"/>
    <property type="molecule type" value="Genomic_DNA"/>
</dbReference>
<dbReference type="PANTHER" id="PTHR35011:SF2">
    <property type="entry name" value="2,3-DIKETO-L-GULONATE TRAP TRANSPORTER SMALL PERMEASE PROTEIN YIAM"/>
    <property type="match status" value="1"/>
</dbReference>
<keyword evidence="2 9" id="KW-0813">Transport</keyword>
<dbReference type="AlphaFoldDB" id="A0A4P6WYG6"/>
<evidence type="ECO:0000256" key="3">
    <source>
        <dbReference type="ARBA" id="ARBA00022475"/>
    </source>
</evidence>
<dbReference type="InterPro" id="IPR007387">
    <property type="entry name" value="TRAP_DctQ"/>
</dbReference>
<comment type="subunit">
    <text evidence="9">The complex comprises the extracytoplasmic solute receptor protein and the two transmembrane proteins.</text>
</comment>
<dbReference type="Proteomes" id="UP000293912">
    <property type="component" value="Chromosome"/>
</dbReference>
<organism evidence="11 12">
    <name type="scientific">Hydrogenophaga pseudoflava</name>
    <name type="common">Pseudomonas carboxydoflava</name>
    <dbReference type="NCBI Taxonomy" id="47421"/>
    <lineage>
        <taxon>Bacteria</taxon>
        <taxon>Pseudomonadati</taxon>
        <taxon>Pseudomonadota</taxon>
        <taxon>Betaproteobacteria</taxon>
        <taxon>Burkholderiales</taxon>
        <taxon>Comamonadaceae</taxon>
        <taxon>Hydrogenophaga</taxon>
    </lineage>
</organism>
<name>A0A4P6WYG6_HYDPS</name>
<comment type="subcellular location">
    <subcellularLocation>
        <location evidence="1 9">Cell inner membrane</location>
        <topology evidence="1 9">Multi-pass membrane protein</topology>
    </subcellularLocation>
</comment>
<protein>
    <recommendedName>
        <fullName evidence="9">TRAP transporter small permease protein</fullName>
    </recommendedName>
</protein>
<dbReference type="GO" id="GO:0015740">
    <property type="term" value="P:C4-dicarboxylate transport"/>
    <property type="evidence" value="ECO:0007669"/>
    <property type="project" value="TreeGrafter"/>
</dbReference>